<dbReference type="EMBL" id="JAPKMY010000009">
    <property type="protein sequence ID" value="MCX5469199.1"/>
    <property type="molecule type" value="Genomic_DNA"/>
</dbReference>
<comment type="caution">
    <text evidence="1">The sequence shown here is derived from an EMBL/GenBank/DDBJ whole genome shotgun (WGS) entry which is preliminary data.</text>
</comment>
<dbReference type="RefSeq" id="WP_266131242.1">
    <property type="nucleotide sequence ID" value="NZ_JAPKMY010000009.1"/>
</dbReference>
<protein>
    <submittedName>
        <fullName evidence="1">Uncharacterized protein</fullName>
    </submittedName>
</protein>
<accession>A0A9X3E4D3</accession>
<evidence type="ECO:0000313" key="1">
    <source>
        <dbReference type="EMBL" id="MCX5469199.1"/>
    </source>
</evidence>
<reference evidence="1" key="1">
    <citation type="submission" date="2022-11" db="EMBL/GenBank/DDBJ databases">
        <title>Biodiversity and phylogenetic relationships of bacteria.</title>
        <authorList>
            <person name="Machado R.A.R."/>
            <person name="Bhat A."/>
            <person name="Loulou A."/>
            <person name="Kallel S."/>
        </authorList>
    </citation>
    <scope>NUCLEOTIDE SEQUENCE</scope>
    <source>
        <strain evidence="1">A-IN1</strain>
    </source>
</reference>
<sequence>MINKSKFSAPSHLSKYVCYMHSPYFQDLIDIEWRGQIQSSTQSKQFKIKYYGELYDEYQLICATDFAPELIYAVDIESNEEILLFDGAQHGYDPMFCDEFTPEQLTQRPVIHQFIDQDQQDIFEVIIKVYHNIDYDEEMESLSNTAGEIELISGKIISADQLKADGFDFIQINVMNSLGHEYSIFERELA</sequence>
<dbReference type="Proteomes" id="UP001146019">
    <property type="component" value="Unassembled WGS sequence"/>
</dbReference>
<evidence type="ECO:0000313" key="2">
    <source>
        <dbReference type="Proteomes" id="UP001146019"/>
    </source>
</evidence>
<proteinExistence type="predicted"/>
<gene>
    <name evidence="1" type="ORF">OSH00_15840</name>
</gene>
<keyword evidence="2" id="KW-1185">Reference proteome</keyword>
<organism evidence="1 2">
    <name type="scientific">Acinetobacter nematophilus</name>
    <dbReference type="NCBI Taxonomy" id="2994642"/>
    <lineage>
        <taxon>Bacteria</taxon>
        <taxon>Pseudomonadati</taxon>
        <taxon>Pseudomonadota</taxon>
        <taxon>Gammaproteobacteria</taxon>
        <taxon>Moraxellales</taxon>
        <taxon>Moraxellaceae</taxon>
        <taxon>Acinetobacter</taxon>
    </lineage>
</organism>
<dbReference type="AlphaFoldDB" id="A0A9X3E4D3"/>
<name>A0A9X3E4D3_9GAMM</name>